<dbReference type="SUPFAM" id="SSF81324">
    <property type="entry name" value="Voltage-gated potassium channels"/>
    <property type="match status" value="1"/>
</dbReference>
<evidence type="ECO:0000256" key="2">
    <source>
        <dbReference type="ARBA" id="ARBA00022448"/>
    </source>
</evidence>
<dbReference type="InterPro" id="IPR003148">
    <property type="entry name" value="RCK_N"/>
</dbReference>
<evidence type="ECO:0000313" key="16">
    <source>
        <dbReference type="Proteomes" id="UP000694552"/>
    </source>
</evidence>
<dbReference type="InterPro" id="IPR003929">
    <property type="entry name" value="K_chnl_BK_asu"/>
</dbReference>
<organism evidence="15 16">
    <name type="scientific">Otus sunia</name>
    <name type="common">Oriental scops-owl</name>
    <dbReference type="NCBI Taxonomy" id="257818"/>
    <lineage>
        <taxon>Eukaryota</taxon>
        <taxon>Metazoa</taxon>
        <taxon>Chordata</taxon>
        <taxon>Craniata</taxon>
        <taxon>Vertebrata</taxon>
        <taxon>Euteleostomi</taxon>
        <taxon>Archelosauria</taxon>
        <taxon>Archosauria</taxon>
        <taxon>Dinosauria</taxon>
        <taxon>Saurischia</taxon>
        <taxon>Theropoda</taxon>
        <taxon>Coelurosauria</taxon>
        <taxon>Aves</taxon>
        <taxon>Neognathae</taxon>
        <taxon>Neoaves</taxon>
        <taxon>Telluraves</taxon>
        <taxon>Strigiformes</taxon>
        <taxon>Strigidae</taxon>
        <taxon>Otus</taxon>
    </lineage>
</organism>
<dbReference type="Pfam" id="PF03493">
    <property type="entry name" value="BK_channel_a"/>
    <property type="match status" value="1"/>
</dbReference>
<reference evidence="15" key="2">
    <citation type="submission" date="2025-09" db="UniProtKB">
        <authorList>
            <consortium name="Ensembl"/>
        </authorList>
    </citation>
    <scope>IDENTIFICATION</scope>
</reference>
<feature type="region of interest" description="Disordered" evidence="12">
    <location>
        <begin position="938"/>
        <end position="970"/>
    </location>
</feature>
<feature type="transmembrane region" description="Helical" evidence="13">
    <location>
        <begin position="243"/>
        <end position="267"/>
    </location>
</feature>
<dbReference type="Gene3D" id="3.40.50.720">
    <property type="entry name" value="NAD(P)-binding Rossmann-like Domain"/>
    <property type="match status" value="1"/>
</dbReference>
<dbReference type="Gene3D" id="1.10.287.70">
    <property type="match status" value="1"/>
</dbReference>
<feature type="transmembrane region" description="Helical" evidence="13">
    <location>
        <begin position="185"/>
        <end position="206"/>
    </location>
</feature>
<dbReference type="Pfam" id="PF07885">
    <property type="entry name" value="Ion_trans_2"/>
    <property type="match status" value="1"/>
</dbReference>
<evidence type="ECO:0000256" key="5">
    <source>
        <dbReference type="ARBA" id="ARBA00022826"/>
    </source>
</evidence>
<dbReference type="PANTHER" id="PTHR10027:SF9">
    <property type="entry name" value="POTASSIUM CHANNEL SUBFAMILY T MEMBER 2"/>
    <property type="match status" value="1"/>
</dbReference>
<protein>
    <submittedName>
        <fullName evidence="15">Potassium sodium-activated channel subfamily T member 2</fullName>
    </submittedName>
</protein>
<keyword evidence="8" id="KW-0406">Ion transport</keyword>
<name>A0A8C8A6I0_9STRI</name>
<evidence type="ECO:0000256" key="12">
    <source>
        <dbReference type="SAM" id="MobiDB-lite"/>
    </source>
</evidence>
<keyword evidence="2" id="KW-0813">Transport</keyword>
<dbReference type="FunFam" id="1.10.287.70:FF:000168">
    <property type="entry name" value="Potassium sodium-activated channel subfamily T member 2"/>
    <property type="match status" value="1"/>
</dbReference>
<dbReference type="InterPro" id="IPR013099">
    <property type="entry name" value="K_chnl_dom"/>
</dbReference>
<evidence type="ECO:0000256" key="3">
    <source>
        <dbReference type="ARBA" id="ARBA00022538"/>
    </source>
</evidence>
<dbReference type="PANTHER" id="PTHR10027">
    <property type="entry name" value="CALCIUM-ACTIVATED POTASSIUM CHANNEL ALPHA CHAIN"/>
    <property type="match status" value="1"/>
</dbReference>
<dbReference type="GO" id="GO:0005886">
    <property type="term" value="C:plasma membrane"/>
    <property type="evidence" value="ECO:0007669"/>
    <property type="project" value="TreeGrafter"/>
</dbReference>
<sequence length="1077" mass="123871">MVDLDSEVPPLPPRYRFRDLLLGDQGWQSDDRVQVEFYMNENTFKERLKLFFIKNQRSSLRIRLFNFSLKLLSCFLYIIRVLLDDPTQGLGWSPIIWVNRTCCDMMGFFSFSLKGNIWEQILRIPFLLEIINAVPFIITIFWPVLRNLFIPVFLNCWLAKHALENMINDLHRAIQRTQSAMFNQVLILISTLLCLIFTCICGIQHLERAGNRLTLFDSLYFCIVTFSTVGFGDVTPKIWPSKLLVVIMICVALVVLPIQFEQLAYLWMERQKSGGNYSRHRAQTEKHVVLCVSSLKIDLLMDFLNEFYAHPRLQDYYVVILCPTEMDAQVRRVLQIPMWSQRVIYLQGSANIDQFDHQTILRAWAVKDFAPNCPLYVQILKPENKFHIKFADHVVCEEEFKYAMLALNCICPATSTLITLLVHTSRGQESQQSPEQWQKMYGRCSGNEVYHINLEESTFFAEYEGKSFTYASFHAHKKFGVCLIGVRKEDNKNILLNPGPRYIMSSTDICFYINITKEENSAFKKQEKHRKNHESKISYHGASRLPVHSIIASMGTVAIDLQDTGCRTSSGPTLALPSEGGKEGRRPSIAPVLEVADSSSLQTCDLLSDQSEDETTPSDDEVSAGLEYAKGYPPYSPYIGSSPTFCHLLHEKVPFCCLRLDKGCQHNYYEDAKAYGFKNKLIIVAAETAGNGLYNFIVPLRAYYRPKKELNPIVLLLDNPPDMHFLDAICWFPMVYYMVGSIDNLDDLLRCGVTFAANMVVVDKESTMSAEEDYMADAKTIVNVQTLFRLFSSLSIITELTHPANMRFMQFRAKDCYSLALSKLEKKEREKGSNLAFMFRLPFAAGRVFSISMLDTLLYQSFVKDYMISITRLLLGLDTTPGSGFLCSMKITEEDLWIRTYARLYQKLCSSTGDIPIGVYRTESQKLTTSESQISISVEEWEDTKDTKEQTSYRSNHRNSTSSDQSDHPLLRRKSMQWARRLSRRVPRHSGKTAEKINQQRMNLYRRSERQELAELVKNRMKHLGLSPAGYDEMNDHQNTLSYILINPSPDTRLELNDIVHLIIHICAYISNKHINI</sequence>
<keyword evidence="7 13" id="KW-1133">Transmembrane helix</keyword>
<keyword evidence="3" id="KW-0633">Potassium transport</keyword>
<evidence type="ECO:0000256" key="10">
    <source>
        <dbReference type="ARBA" id="ARBA00023303"/>
    </source>
</evidence>
<evidence type="ECO:0000256" key="1">
    <source>
        <dbReference type="ARBA" id="ARBA00004141"/>
    </source>
</evidence>
<keyword evidence="4 13" id="KW-0812">Transmembrane</keyword>
<comment type="subcellular location">
    <subcellularLocation>
        <location evidence="1">Membrane</location>
        <topology evidence="1">Multi-pass membrane protein</topology>
    </subcellularLocation>
</comment>
<feature type="compositionally biased region" description="Polar residues" evidence="12">
    <location>
        <begin position="952"/>
        <end position="964"/>
    </location>
</feature>
<comment type="catalytic activity">
    <reaction evidence="11">
        <text>K(+)(in) = K(+)(out)</text>
        <dbReference type="Rhea" id="RHEA:29463"/>
        <dbReference type="ChEBI" id="CHEBI:29103"/>
    </reaction>
</comment>
<evidence type="ECO:0000256" key="6">
    <source>
        <dbReference type="ARBA" id="ARBA00022958"/>
    </source>
</evidence>
<dbReference type="Pfam" id="PF22614">
    <property type="entry name" value="Slo-like_RCK"/>
    <property type="match status" value="2"/>
</dbReference>
<keyword evidence="5" id="KW-0631">Potassium channel</keyword>
<dbReference type="PROSITE" id="PS51201">
    <property type="entry name" value="RCK_N"/>
    <property type="match status" value="1"/>
</dbReference>
<keyword evidence="16" id="KW-1185">Reference proteome</keyword>
<dbReference type="AlphaFoldDB" id="A0A8C8A6I0"/>
<proteinExistence type="predicted"/>
<evidence type="ECO:0000256" key="13">
    <source>
        <dbReference type="SAM" id="Phobius"/>
    </source>
</evidence>
<feature type="transmembrane region" description="Helical" evidence="13">
    <location>
        <begin position="213"/>
        <end position="231"/>
    </location>
</feature>
<dbReference type="FunFam" id="3.40.50.720:FF:000034">
    <property type="entry name" value="Potassium channel subfamily T member 1"/>
    <property type="match status" value="1"/>
</dbReference>
<evidence type="ECO:0000256" key="11">
    <source>
        <dbReference type="ARBA" id="ARBA00034430"/>
    </source>
</evidence>
<dbReference type="Ensembl" id="ENSOSUT00000001839.1">
    <property type="protein sequence ID" value="ENSOSUP00000001806.1"/>
    <property type="gene ID" value="ENSOSUG00000000937.1"/>
</dbReference>
<reference evidence="15" key="1">
    <citation type="submission" date="2025-08" db="UniProtKB">
        <authorList>
            <consortium name="Ensembl"/>
        </authorList>
    </citation>
    <scope>IDENTIFICATION</scope>
</reference>
<dbReference type="GO" id="GO:0005228">
    <property type="term" value="F:intracellular sodium-activated potassium channel activity"/>
    <property type="evidence" value="ECO:0007669"/>
    <property type="project" value="TreeGrafter"/>
</dbReference>
<evidence type="ECO:0000256" key="7">
    <source>
        <dbReference type="ARBA" id="ARBA00022989"/>
    </source>
</evidence>
<evidence type="ECO:0000256" key="9">
    <source>
        <dbReference type="ARBA" id="ARBA00023136"/>
    </source>
</evidence>
<evidence type="ECO:0000256" key="4">
    <source>
        <dbReference type="ARBA" id="ARBA00022692"/>
    </source>
</evidence>
<feature type="transmembrane region" description="Helical" evidence="13">
    <location>
        <begin position="64"/>
        <end position="83"/>
    </location>
</feature>
<evidence type="ECO:0000256" key="8">
    <source>
        <dbReference type="ARBA" id="ARBA00023065"/>
    </source>
</evidence>
<dbReference type="Proteomes" id="UP000694552">
    <property type="component" value="Unplaced"/>
</dbReference>
<keyword evidence="10" id="KW-0407">Ion channel</keyword>
<feature type="domain" description="RCK N-terminal" evidence="14">
    <location>
        <begin position="679"/>
        <end position="819"/>
    </location>
</feature>
<keyword evidence="9 13" id="KW-0472">Membrane</keyword>
<dbReference type="GO" id="GO:0015271">
    <property type="term" value="F:outward rectifier potassium channel activity"/>
    <property type="evidence" value="ECO:0007669"/>
    <property type="project" value="TreeGrafter"/>
</dbReference>
<evidence type="ECO:0000259" key="14">
    <source>
        <dbReference type="PROSITE" id="PS51201"/>
    </source>
</evidence>
<dbReference type="InterPro" id="IPR047871">
    <property type="entry name" value="K_chnl_Slo-like"/>
</dbReference>
<keyword evidence="6" id="KW-0630">Potassium</keyword>
<evidence type="ECO:0000313" key="15">
    <source>
        <dbReference type="Ensembl" id="ENSOSUP00000001806.1"/>
    </source>
</evidence>
<accession>A0A8C8A6I0</accession>